<organism evidence="1 2">
    <name type="scientific">Mesorhabditis belari</name>
    <dbReference type="NCBI Taxonomy" id="2138241"/>
    <lineage>
        <taxon>Eukaryota</taxon>
        <taxon>Metazoa</taxon>
        <taxon>Ecdysozoa</taxon>
        <taxon>Nematoda</taxon>
        <taxon>Chromadorea</taxon>
        <taxon>Rhabditida</taxon>
        <taxon>Rhabditina</taxon>
        <taxon>Rhabditomorpha</taxon>
        <taxon>Rhabditoidea</taxon>
        <taxon>Rhabditidae</taxon>
        <taxon>Mesorhabditinae</taxon>
        <taxon>Mesorhabditis</taxon>
    </lineage>
</organism>
<evidence type="ECO:0000313" key="2">
    <source>
        <dbReference type="WBParaSite" id="MBELARI_LOCUS7022"/>
    </source>
</evidence>
<keyword evidence="1" id="KW-1185">Reference proteome</keyword>
<protein>
    <submittedName>
        <fullName evidence="2">Uncharacterized protein</fullName>
    </submittedName>
</protein>
<reference evidence="2" key="1">
    <citation type="submission" date="2024-02" db="UniProtKB">
        <authorList>
            <consortium name="WormBaseParasite"/>
        </authorList>
    </citation>
    <scope>IDENTIFICATION</scope>
</reference>
<dbReference type="Proteomes" id="UP000887575">
    <property type="component" value="Unassembled WGS sequence"/>
</dbReference>
<evidence type="ECO:0000313" key="1">
    <source>
        <dbReference type="Proteomes" id="UP000887575"/>
    </source>
</evidence>
<dbReference type="AlphaFoldDB" id="A0AAF3FJU7"/>
<dbReference type="WBParaSite" id="MBELARI_LOCUS7022">
    <property type="protein sequence ID" value="MBELARI_LOCUS7022"/>
    <property type="gene ID" value="MBELARI_LOCUS7022"/>
</dbReference>
<name>A0AAF3FJU7_9BILA</name>
<accession>A0AAF3FJU7</accession>
<proteinExistence type="predicted"/>
<sequence>MPNNCPNEMPYLDETKPAQQFSGTELSQSELAICYNMATCSGDGCSFMIHVTFLCTNAESNDMMPCSFIPNELPFLSALAHEKPDPRHDCIIKPIGDLFLQYCTWSQTGDKVGLEWDQTSTIDSSTFAFMFHVNQWMPSNTFFMPITSTTSIKNFEFSLGESNRDGWIVMSFDRGQLNYLAVKSTKNDPKCAYDLRLFNPPGIKNSIPDEFHLLTINETEPYVEQFLENAQYSLRIPAGCSPTIRLSQDERGKGGWYEEAQGLCEGTALVTTPGYFDPFNVFPDGYFLSRTIYCLSFLSSYALDVQRVTDQNVSVTLFDRQLDPILDFTIPAQTSYKSYPIFENVGAIKFHWPPNAATPNSGMAARHRRRSFFCLEVSKGIIVTLQLLLIDISGACRHIVANC</sequence>